<dbReference type="PANTHER" id="PTHR30329:SF21">
    <property type="entry name" value="LIPOPROTEIN YIAD-RELATED"/>
    <property type="match status" value="1"/>
</dbReference>
<dbReference type="SUPFAM" id="SSF48452">
    <property type="entry name" value="TPR-like"/>
    <property type="match status" value="1"/>
</dbReference>
<keyword evidence="2 4" id="KW-0472">Membrane</keyword>
<evidence type="ECO:0000313" key="8">
    <source>
        <dbReference type="Proteomes" id="UP001596003"/>
    </source>
</evidence>
<keyword evidence="5" id="KW-0732">Signal</keyword>
<dbReference type="Pfam" id="PF07676">
    <property type="entry name" value="PD40"/>
    <property type="match status" value="3"/>
</dbReference>
<organism evidence="7 8">
    <name type="scientific">Flavobacterium chungangensis</name>
    <dbReference type="NCBI Taxonomy" id="2708132"/>
    <lineage>
        <taxon>Bacteria</taxon>
        <taxon>Pseudomonadati</taxon>
        <taxon>Bacteroidota</taxon>
        <taxon>Flavobacteriia</taxon>
        <taxon>Flavobacteriales</taxon>
        <taxon>Flavobacteriaceae</taxon>
        <taxon>Flavobacterium</taxon>
    </lineage>
</organism>
<dbReference type="SUPFAM" id="SSF82171">
    <property type="entry name" value="DPP6 N-terminal domain-like"/>
    <property type="match status" value="1"/>
</dbReference>
<comment type="subcellular location">
    <subcellularLocation>
        <location evidence="1">Cell outer membrane</location>
    </subcellularLocation>
</comment>
<dbReference type="Gene3D" id="1.25.40.10">
    <property type="entry name" value="Tetratricopeptide repeat domain"/>
    <property type="match status" value="1"/>
</dbReference>
<dbReference type="CDD" id="cd07185">
    <property type="entry name" value="OmpA_C-like"/>
    <property type="match status" value="1"/>
</dbReference>
<feature type="signal peptide" evidence="5">
    <location>
        <begin position="1"/>
        <end position="25"/>
    </location>
</feature>
<dbReference type="InterPro" id="IPR006664">
    <property type="entry name" value="OMP_bac"/>
</dbReference>
<reference evidence="8" key="1">
    <citation type="journal article" date="2019" name="Int. J. Syst. Evol. Microbiol.">
        <title>The Global Catalogue of Microorganisms (GCM) 10K type strain sequencing project: providing services to taxonomists for standard genome sequencing and annotation.</title>
        <authorList>
            <consortium name="The Broad Institute Genomics Platform"/>
            <consortium name="The Broad Institute Genome Sequencing Center for Infectious Disease"/>
            <person name="Wu L."/>
            <person name="Ma J."/>
        </authorList>
    </citation>
    <scope>NUCLEOTIDE SEQUENCE [LARGE SCALE GENOMIC DNA]</scope>
    <source>
        <strain evidence="8">NBRC 103627</strain>
    </source>
</reference>
<comment type="caution">
    <text evidence="7">The sequence shown here is derived from an EMBL/GenBank/DDBJ whole genome shotgun (WGS) entry which is preliminary data.</text>
</comment>
<sequence length="660" mass="74164">MISKKIKTGLVLLCICLLQIGGINAQDKKIVKANEVYNKFAFVEAAKLYERLVEKGNTSIEVYTKLGNCHYFNAEYKEAAESYAKVFNSGQSADPEFYFRYAQALNNEKNYSEANAVMKKYYAITGKVDKSQGWEEKKLLADIAKQSGRYSLKTVSINTPVSDFGASFYGKDKVVYASAKDTGVIIKRKHSWNEKAFMKLYTAQIGADGDLTDAAPIKGDINTKYHQSSAVITKDGKYMYFTRNNFNDGKLGADKSGTNFLKLYVAENVKDEWKNIKELPYPINSDGFSSAHPALSPDETQLFFVSDRDNNFGNSDIFVVSLKKGALVGNDVTRLGDEINTPGRETYPFMDASGILYFSSDGHPGLGGLDVFAAMKDNDGKYHVVNVGDGVNTEADDFAYVINSESKKGYFASNRTNNDDIYTFTENRPLQFDFDNRAMIFGTITENGKPLPDFNAEIFKASTNESVGKVVTDAEGKYKVMVDPYQNYRAYYTKTNYAEKTVNTEQLKPLEKKEISFEVTKVMEVIVDGEKVKIEDGDDLAKKLKLKPIYFDLNGYNIRQSSKKELDKVVELMRDRPNVKIKVNSYTDSRGRDEFNMKLSENRAKSTVAYIVSAGIPQERISGEGFGETNLLNHCSNGVKCSEQEHELNRRSEFIISFQQ</sequence>
<protein>
    <submittedName>
        <fullName evidence="7">OmpA family protein</fullName>
    </submittedName>
</protein>
<dbReference type="InterPro" id="IPR011042">
    <property type="entry name" value="6-blade_b-propeller_TolB-like"/>
</dbReference>
<evidence type="ECO:0000256" key="3">
    <source>
        <dbReference type="ARBA" id="ARBA00023237"/>
    </source>
</evidence>
<evidence type="ECO:0000259" key="6">
    <source>
        <dbReference type="PROSITE" id="PS51123"/>
    </source>
</evidence>
<keyword evidence="3" id="KW-0998">Cell outer membrane</keyword>
<proteinExistence type="predicted"/>
<dbReference type="PANTHER" id="PTHR30329">
    <property type="entry name" value="STATOR ELEMENT OF FLAGELLAR MOTOR COMPLEX"/>
    <property type="match status" value="1"/>
</dbReference>
<dbReference type="Gene3D" id="3.30.1330.60">
    <property type="entry name" value="OmpA-like domain"/>
    <property type="match status" value="1"/>
</dbReference>
<dbReference type="SUPFAM" id="SSF103088">
    <property type="entry name" value="OmpA-like"/>
    <property type="match status" value="1"/>
</dbReference>
<accession>A0ABV8ZC12</accession>
<dbReference type="PRINTS" id="PR01021">
    <property type="entry name" value="OMPADOMAIN"/>
</dbReference>
<gene>
    <name evidence="7" type="ORF">ACFO3N_04735</name>
</gene>
<dbReference type="RefSeq" id="WP_379795628.1">
    <property type="nucleotide sequence ID" value="NZ_JBHSFY010000002.1"/>
</dbReference>
<evidence type="ECO:0000256" key="2">
    <source>
        <dbReference type="ARBA" id="ARBA00023136"/>
    </source>
</evidence>
<evidence type="ECO:0000313" key="7">
    <source>
        <dbReference type="EMBL" id="MFC4476362.1"/>
    </source>
</evidence>
<keyword evidence="8" id="KW-1185">Reference proteome</keyword>
<dbReference type="Pfam" id="PF00691">
    <property type="entry name" value="OmpA"/>
    <property type="match status" value="1"/>
</dbReference>
<dbReference type="PROSITE" id="PS51123">
    <property type="entry name" value="OMPA_2"/>
    <property type="match status" value="1"/>
</dbReference>
<feature type="domain" description="OmpA-like" evidence="6">
    <location>
        <begin position="538"/>
        <end position="660"/>
    </location>
</feature>
<dbReference type="InterPro" id="IPR006665">
    <property type="entry name" value="OmpA-like"/>
</dbReference>
<name>A0ABV8ZC12_9FLAO</name>
<dbReference type="Gene3D" id="2.120.10.30">
    <property type="entry name" value="TolB, C-terminal domain"/>
    <property type="match status" value="1"/>
</dbReference>
<evidence type="ECO:0000256" key="5">
    <source>
        <dbReference type="SAM" id="SignalP"/>
    </source>
</evidence>
<dbReference type="InterPro" id="IPR050330">
    <property type="entry name" value="Bact_OuterMem_StrucFunc"/>
</dbReference>
<dbReference type="EMBL" id="JBHSFY010000002">
    <property type="protein sequence ID" value="MFC4476362.1"/>
    <property type="molecule type" value="Genomic_DNA"/>
</dbReference>
<dbReference type="InterPro" id="IPR011990">
    <property type="entry name" value="TPR-like_helical_dom_sf"/>
</dbReference>
<evidence type="ECO:0000256" key="4">
    <source>
        <dbReference type="PROSITE-ProRule" id="PRU00473"/>
    </source>
</evidence>
<dbReference type="InterPro" id="IPR036737">
    <property type="entry name" value="OmpA-like_sf"/>
</dbReference>
<evidence type="ECO:0000256" key="1">
    <source>
        <dbReference type="ARBA" id="ARBA00004442"/>
    </source>
</evidence>
<dbReference type="InterPro" id="IPR011659">
    <property type="entry name" value="WD40"/>
</dbReference>
<dbReference type="Proteomes" id="UP001596003">
    <property type="component" value="Unassembled WGS sequence"/>
</dbReference>
<feature type="chain" id="PRO_5045416972" evidence="5">
    <location>
        <begin position="26"/>
        <end position="660"/>
    </location>
</feature>